<keyword evidence="6 7" id="KW-0472">Membrane</keyword>
<evidence type="ECO:0000256" key="5">
    <source>
        <dbReference type="ARBA" id="ARBA00023098"/>
    </source>
</evidence>
<dbReference type="AlphaFoldDB" id="A0A4R6X8S6"/>
<dbReference type="GO" id="GO:0006643">
    <property type="term" value="P:membrane lipid metabolic process"/>
    <property type="evidence" value="ECO:0007669"/>
    <property type="project" value="TreeGrafter"/>
</dbReference>
<dbReference type="GO" id="GO:0050479">
    <property type="term" value="F:glyceryl-ether monooxygenase activity"/>
    <property type="evidence" value="ECO:0007669"/>
    <property type="project" value="TreeGrafter"/>
</dbReference>
<evidence type="ECO:0000256" key="2">
    <source>
        <dbReference type="ARBA" id="ARBA00022692"/>
    </source>
</evidence>
<dbReference type="GO" id="GO:0005506">
    <property type="term" value="F:iron ion binding"/>
    <property type="evidence" value="ECO:0007669"/>
    <property type="project" value="InterPro"/>
</dbReference>
<sequence length="333" mass="38876">MLESYLTWLMEELATAGSSLLDLRKRVSLWYLLSAVGFAFVVFYWRYGKHGWQRLLPYVSPKVWLSRSSRTDVGLWLCNRLLLALLIPKTLTHALWISGLYYYWQKQGLTPLGLGWSTTWVMVLFTFCYVIADDFSRFFTHWCLHKVPMLWAFHQVHHSALVLTPFTVFRTHPVEGVLFFMRSLCVQSVMVSVFLVLFPNQVSLWQIYGVLVTTFLFNVLGANLRHSMVVLSYGPRIEKWLISPAQHQIHHSTDVAHYDRNFGVLLAIWDRLFKTWLPGNDQQTLKFGTGRAIDRTGVIGHWWIPMMDCADVIRHGVAKRCRNLKKRLTIREP</sequence>
<comment type="subcellular location">
    <subcellularLocation>
        <location evidence="1">Endomembrane system</location>
        <topology evidence="1">Multi-pass membrane protein</topology>
    </subcellularLocation>
</comment>
<dbReference type="GO" id="GO:0012505">
    <property type="term" value="C:endomembrane system"/>
    <property type="evidence" value="ECO:0007669"/>
    <property type="project" value="UniProtKB-SubCell"/>
</dbReference>
<feature type="transmembrane region" description="Helical" evidence="7">
    <location>
        <begin position="29"/>
        <end position="47"/>
    </location>
</feature>
<keyword evidence="3 7" id="KW-1133">Transmembrane helix</keyword>
<evidence type="ECO:0000313" key="10">
    <source>
        <dbReference type="Proteomes" id="UP000295729"/>
    </source>
</evidence>
<keyword evidence="2 7" id="KW-0812">Transmembrane</keyword>
<dbReference type="GO" id="GO:0008610">
    <property type="term" value="P:lipid biosynthetic process"/>
    <property type="evidence" value="ECO:0007669"/>
    <property type="project" value="InterPro"/>
</dbReference>
<evidence type="ECO:0000259" key="8">
    <source>
        <dbReference type="Pfam" id="PF04116"/>
    </source>
</evidence>
<evidence type="ECO:0000256" key="4">
    <source>
        <dbReference type="ARBA" id="ARBA00023002"/>
    </source>
</evidence>
<feature type="domain" description="Fatty acid hydroxylase" evidence="8">
    <location>
        <begin position="127"/>
        <end position="275"/>
    </location>
</feature>
<accession>A0A4R6X8S6</accession>
<evidence type="ECO:0000256" key="3">
    <source>
        <dbReference type="ARBA" id="ARBA00022989"/>
    </source>
</evidence>
<reference evidence="9 10" key="1">
    <citation type="submission" date="2019-03" db="EMBL/GenBank/DDBJ databases">
        <title>Genomic Encyclopedia of Type Strains, Phase IV (KMG-IV): sequencing the most valuable type-strain genomes for metagenomic binning, comparative biology and taxonomic classification.</title>
        <authorList>
            <person name="Goeker M."/>
        </authorList>
    </citation>
    <scope>NUCLEOTIDE SEQUENCE [LARGE SCALE GENOMIC DNA]</scope>
    <source>
        <strain evidence="9 10">DSM 5604</strain>
    </source>
</reference>
<dbReference type="InterPro" id="IPR006694">
    <property type="entry name" value="Fatty_acid_hydroxylase"/>
</dbReference>
<feature type="transmembrane region" description="Helical" evidence="7">
    <location>
        <begin position="111"/>
        <end position="132"/>
    </location>
</feature>
<dbReference type="Proteomes" id="UP000295729">
    <property type="component" value="Unassembled WGS sequence"/>
</dbReference>
<dbReference type="Pfam" id="PF04116">
    <property type="entry name" value="FA_hydroxylase"/>
    <property type="match status" value="1"/>
</dbReference>
<dbReference type="PANTHER" id="PTHR21624:SF1">
    <property type="entry name" value="ALKYLGLYCEROL MONOOXYGENASE"/>
    <property type="match status" value="1"/>
</dbReference>
<evidence type="ECO:0000313" key="9">
    <source>
        <dbReference type="EMBL" id="TDR13814.1"/>
    </source>
</evidence>
<keyword evidence="4" id="KW-0560">Oxidoreductase</keyword>
<dbReference type="PANTHER" id="PTHR21624">
    <property type="entry name" value="STEROL DESATURASE-RELATED PROTEIN"/>
    <property type="match status" value="1"/>
</dbReference>
<feature type="transmembrane region" description="Helical" evidence="7">
    <location>
        <begin position="81"/>
        <end position="104"/>
    </location>
</feature>
<feature type="transmembrane region" description="Helical" evidence="7">
    <location>
        <begin position="204"/>
        <end position="224"/>
    </location>
</feature>
<organism evidence="9 10">
    <name type="scientific">Marinomonas communis</name>
    <dbReference type="NCBI Taxonomy" id="28254"/>
    <lineage>
        <taxon>Bacteria</taxon>
        <taxon>Pseudomonadati</taxon>
        <taxon>Pseudomonadota</taxon>
        <taxon>Gammaproteobacteria</taxon>
        <taxon>Oceanospirillales</taxon>
        <taxon>Oceanospirillaceae</taxon>
        <taxon>Marinomonas</taxon>
    </lineage>
</organism>
<keyword evidence="5" id="KW-0443">Lipid metabolism</keyword>
<protein>
    <submittedName>
        <fullName evidence="9">Sterol desaturase/sphingolipid hydroxylase (Fatty acid hydroxylase superfamily)</fullName>
    </submittedName>
</protein>
<evidence type="ECO:0000256" key="6">
    <source>
        <dbReference type="ARBA" id="ARBA00023136"/>
    </source>
</evidence>
<gene>
    <name evidence="9" type="ORF">C8D85_1345</name>
</gene>
<comment type="caution">
    <text evidence="9">The sequence shown here is derived from an EMBL/GenBank/DDBJ whole genome shotgun (WGS) entry which is preliminary data.</text>
</comment>
<evidence type="ECO:0000256" key="7">
    <source>
        <dbReference type="SAM" id="Phobius"/>
    </source>
</evidence>
<dbReference type="InterPro" id="IPR051689">
    <property type="entry name" value="Sterol_desaturase/TMEM195"/>
</dbReference>
<dbReference type="OrthoDB" id="9770329at2"/>
<keyword evidence="10" id="KW-1185">Reference proteome</keyword>
<proteinExistence type="predicted"/>
<dbReference type="EMBL" id="SNZA01000002">
    <property type="protein sequence ID" value="TDR13814.1"/>
    <property type="molecule type" value="Genomic_DNA"/>
</dbReference>
<feature type="transmembrane region" description="Helical" evidence="7">
    <location>
        <begin position="152"/>
        <end position="169"/>
    </location>
</feature>
<dbReference type="RefSeq" id="WP_133560933.1">
    <property type="nucleotide sequence ID" value="NZ_SNZA01000002.1"/>
</dbReference>
<feature type="transmembrane region" description="Helical" evidence="7">
    <location>
        <begin position="176"/>
        <end position="198"/>
    </location>
</feature>
<evidence type="ECO:0000256" key="1">
    <source>
        <dbReference type="ARBA" id="ARBA00004127"/>
    </source>
</evidence>
<dbReference type="GO" id="GO:0016020">
    <property type="term" value="C:membrane"/>
    <property type="evidence" value="ECO:0007669"/>
    <property type="project" value="GOC"/>
</dbReference>
<name>A0A4R6X8S6_9GAMM</name>